<feature type="transmembrane region" description="Helical" evidence="9">
    <location>
        <begin position="292"/>
        <end position="309"/>
    </location>
</feature>
<sequence>MTFLALALISIVALLGPLLALPRRWRLPVVVGQLLAGVLIGQTGFNLVDAGDPTFTLLANVGFALIMFVAGSHVPMRDGAIRRALGHGAIRAGGVAVVAVALGVAIALLFGTGHAPLYVVLLASSSAALVLPIVDSLRLGGPQVLAMTAQVALADIAAIIALPLAIDPPNAGRAAVGAALVMAAAVLLYFGLSRLERSGARQRMHHLSSARKFALELRIQLAVLFALAALAVYTQVSIMLAGFAFGLAVAAAGEPRRLARQLFALADGFLGPLFFVWLGASLNLRDLVGHPQMILLGLALGGGALLTHASTRLARLPLSLGLLSAGQLGVPVAAVAIGTASNLLLPGEAAALILGALITIIAAAASSSRAADDPRFQVDDAPASASAV</sequence>
<dbReference type="AlphaFoldDB" id="A0A3A5MHN5"/>
<keyword evidence="6 9" id="KW-1133">Transmembrane helix</keyword>
<dbReference type="Gene3D" id="1.20.1530.20">
    <property type="match status" value="1"/>
</dbReference>
<evidence type="ECO:0000313" key="12">
    <source>
        <dbReference type="Proteomes" id="UP000272015"/>
    </source>
</evidence>
<dbReference type="Proteomes" id="UP000272015">
    <property type="component" value="Unassembled WGS sequence"/>
</dbReference>
<keyword evidence="12" id="KW-1185">Reference proteome</keyword>
<comment type="subcellular location">
    <subcellularLocation>
        <location evidence="1">Membrane</location>
        <topology evidence="1">Multi-pass membrane protein</topology>
    </subcellularLocation>
</comment>
<dbReference type="RefSeq" id="WP_119973180.1">
    <property type="nucleotide sequence ID" value="NZ_JBHSQA010000006.1"/>
</dbReference>
<dbReference type="InterPro" id="IPR006153">
    <property type="entry name" value="Cation/H_exchanger_TM"/>
</dbReference>
<evidence type="ECO:0000256" key="4">
    <source>
        <dbReference type="ARBA" id="ARBA00022449"/>
    </source>
</evidence>
<dbReference type="Pfam" id="PF00999">
    <property type="entry name" value="Na_H_Exchanger"/>
    <property type="match status" value="1"/>
</dbReference>
<dbReference type="OrthoDB" id="4413712at2"/>
<proteinExistence type="inferred from homology"/>
<feature type="transmembrane region" description="Helical" evidence="9">
    <location>
        <begin position="172"/>
        <end position="192"/>
    </location>
</feature>
<feature type="transmembrane region" description="Helical" evidence="9">
    <location>
        <begin position="117"/>
        <end position="137"/>
    </location>
</feature>
<keyword evidence="5 9" id="KW-0812">Transmembrane</keyword>
<feature type="transmembrane region" description="Helical" evidence="9">
    <location>
        <begin position="316"/>
        <end position="337"/>
    </location>
</feature>
<name>A0A3A5MHN5_9MICO</name>
<protein>
    <submittedName>
        <fullName evidence="11">Cation:proton antiporter</fullName>
    </submittedName>
</protein>
<dbReference type="PANTHER" id="PTHR43562:SF1">
    <property type="entry name" value="NA(+)_H(+) ANTIPORTER YJBQ-RELATED"/>
    <property type="match status" value="1"/>
</dbReference>
<evidence type="ECO:0000256" key="5">
    <source>
        <dbReference type="ARBA" id="ARBA00022692"/>
    </source>
</evidence>
<feature type="transmembrane region" description="Helical" evidence="9">
    <location>
        <begin position="144"/>
        <end position="166"/>
    </location>
</feature>
<feature type="transmembrane region" description="Helical" evidence="9">
    <location>
        <begin position="262"/>
        <end position="280"/>
    </location>
</feature>
<evidence type="ECO:0000313" key="11">
    <source>
        <dbReference type="EMBL" id="RJT89657.1"/>
    </source>
</evidence>
<gene>
    <name evidence="11" type="ORF">D6T64_06110</name>
</gene>
<comment type="caution">
    <text evidence="11">The sequence shown here is derived from an EMBL/GenBank/DDBJ whole genome shotgun (WGS) entry which is preliminary data.</text>
</comment>
<feature type="domain" description="Cation/H+ exchanger transmembrane" evidence="10">
    <location>
        <begin position="11"/>
        <end position="361"/>
    </location>
</feature>
<organism evidence="11 12">
    <name type="scientific">Cryobacterium melibiosiphilum</name>
    <dbReference type="NCBI Taxonomy" id="995039"/>
    <lineage>
        <taxon>Bacteria</taxon>
        <taxon>Bacillati</taxon>
        <taxon>Actinomycetota</taxon>
        <taxon>Actinomycetes</taxon>
        <taxon>Micrococcales</taxon>
        <taxon>Microbacteriaceae</taxon>
        <taxon>Cryobacterium</taxon>
    </lineage>
</organism>
<comment type="similarity">
    <text evidence="2">Belongs to the monovalent cation:proton antiporter 2 (CPA2) transporter (TC 2.A.37) family.</text>
</comment>
<dbReference type="PANTHER" id="PTHR43562">
    <property type="entry name" value="NAPA-TYPE SODIUM/HYDROGEN ANTIPORTER"/>
    <property type="match status" value="1"/>
</dbReference>
<accession>A0A3A5MHN5</accession>
<feature type="transmembrane region" description="Helical" evidence="9">
    <location>
        <begin position="343"/>
        <end position="365"/>
    </location>
</feature>
<dbReference type="GO" id="GO:1902600">
    <property type="term" value="P:proton transmembrane transport"/>
    <property type="evidence" value="ECO:0007669"/>
    <property type="project" value="InterPro"/>
</dbReference>
<evidence type="ECO:0000256" key="9">
    <source>
        <dbReference type="SAM" id="Phobius"/>
    </source>
</evidence>
<dbReference type="InterPro" id="IPR038770">
    <property type="entry name" value="Na+/solute_symporter_sf"/>
</dbReference>
<keyword evidence="3" id="KW-0813">Transport</keyword>
<evidence type="ECO:0000259" key="10">
    <source>
        <dbReference type="Pfam" id="PF00999"/>
    </source>
</evidence>
<evidence type="ECO:0000256" key="1">
    <source>
        <dbReference type="ARBA" id="ARBA00004141"/>
    </source>
</evidence>
<keyword evidence="8 9" id="KW-0472">Membrane</keyword>
<dbReference type="GO" id="GO:0015297">
    <property type="term" value="F:antiporter activity"/>
    <property type="evidence" value="ECO:0007669"/>
    <property type="project" value="UniProtKB-KW"/>
</dbReference>
<evidence type="ECO:0000256" key="8">
    <source>
        <dbReference type="ARBA" id="ARBA00023136"/>
    </source>
</evidence>
<dbReference type="GO" id="GO:0016020">
    <property type="term" value="C:membrane"/>
    <property type="evidence" value="ECO:0007669"/>
    <property type="project" value="UniProtKB-SubCell"/>
</dbReference>
<feature type="transmembrane region" description="Helical" evidence="9">
    <location>
        <begin position="88"/>
        <end position="111"/>
    </location>
</feature>
<evidence type="ECO:0000256" key="2">
    <source>
        <dbReference type="ARBA" id="ARBA00005551"/>
    </source>
</evidence>
<evidence type="ECO:0000256" key="3">
    <source>
        <dbReference type="ARBA" id="ARBA00022448"/>
    </source>
</evidence>
<reference evidence="11 12" key="1">
    <citation type="submission" date="2018-09" db="EMBL/GenBank/DDBJ databases">
        <title>Novel species of Cryobacterium.</title>
        <authorList>
            <person name="Liu Q."/>
            <person name="Xin Y.-H."/>
        </authorList>
    </citation>
    <scope>NUCLEOTIDE SEQUENCE [LARGE SCALE GENOMIC DNA]</scope>
    <source>
        <strain evidence="11 12">Hh39</strain>
    </source>
</reference>
<evidence type="ECO:0000256" key="6">
    <source>
        <dbReference type="ARBA" id="ARBA00022989"/>
    </source>
</evidence>
<evidence type="ECO:0000256" key="7">
    <source>
        <dbReference type="ARBA" id="ARBA00023065"/>
    </source>
</evidence>
<feature type="transmembrane region" description="Helical" evidence="9">
    <location>
        <begin position="213"/>
        <end position="232"/>
    </location>
</feature>
<keyword evidence="7" id="KW-0406">Ion transport</keyword>
<feature type="transmembrane region" description="Helical" evidence="9">
    <location>
        <begin position="55"/>
        <end position="76"/>
    </location>
</feature>
<keyword evidence="4" id="KW-0050">Antiport</keyword>
<dbReference type="EMBL" id="QZVS01000070">
    <property type="protein sequence ID" value="RJT89657.1"/>
    <property type="molecule type" value="Genomic_DNA"/>
</dbReference>